<dbReference type="AlphaFoldDB" id="A0A846MN81"/>
<sequence length="98" mass="11932">MIVRIVCMSFDEAHIDTFLRLFDSYKEQIRSFDGCLHLELLQQESTPSVFFTYSHWRDEAALENYRQSELFRKVWGETKKYFNRQPQAWSLKRHHCLP</sequence>
<keyword evidence="3" id="KW-1185">Reference proteome</keyword>
<evidence type="ECO:0000259" key="1">
    <source>
        <dbReference type="PROSITE" id="PS51725"/>
    </source>
</evidence>
<feature type="domain" description="ABM" evidence="1">
    <location>
        <begin position="2"/>
        <end position="91"/>
    </location>
</feature>
<dbReference type="RefSeq" id="WP_166918309.1">
    <property type="nucleotide sequence ID" value="NZ_JAASRN010000001.1"/>
</dbReference>
<dbReference type="PROSITE" id="PS51725">
    <property type="entry name" value="ABM"/>
    <property type="match status" value="1"/>
</dbReference>
<gene>
    <name evidence="2" type="ORF">FHS56_000514</name>
</gene>
<dbReference type="Pfam" id="PF03992">
    <property type="entry name" value="ABM"/>
    <property type="match status" value="1"/>
</dbReference>
<reference evidence="2 3" key="1">
    <citation type="submission" date="2020-03" db="EMBL/GenBank/DDBJ databases">
        <title>Genomic Encyclopedia of Type Strains, Phase IV (KMG-IV): sequencing the most valuable type-strain genomes for metagenomic binning, comparative biology and taxonomic classification.</title>
        <authorList>
            <person name="Goeker M."/>
        </authorList>
    </citation>
    <scope>NUCLEOTIDE SEQUENCE [LARGE SCALE GENOMIC DNA]</scope>
    <source>
        <strain evidence="2 3">DSM 5718</strain>
    </source>
</reference>
<dbReference type="SUPFAM" id="SSF54909">
    <property type="entry name" value="Dimeric alpha+beta barrel"/>
    <property type="match status" value="1"/>
</dbReference>
<accession>A0A846MN81</accession>
<protein>
    <recommendedName>
        <fullName evidence="1">ABM domain-containing protein</fullName>
    </recommendedName>
</protein>
<dbReference type="Proteomes" id="UP000537126">
    <property type="component" value="Unassembled WGS sequence"/>
</dbReference>
<name>A0A846MN81_9BACT</name>
<proteinExistence type="predicted"/>
<dbReference type="Gene3D" id="3.30.70.100">
    <property type="match status" value="1"/>
</dbReference>
<dbReference type="InterPro" id="IPR011008">
    <property type="entry name" value="Dimeric_a/b-barrel"/>
</dbReference>
<evidence type="ECO:0000313" key="2">
    <source>
        <dbReference type="EMBL" id="NIK73028.1"/>
    </source>
</evidence>
<comment type="caution">
    <text evidence="2">The sequence shown here is derived from an EMBL/GenBank/DDBJ whole genome shotgun (WGS) entry which is preliminary data.</text>
</comment>
<organism evidence="2 3">
    <name type="scientific">Thermonema lapsum</name>
    <dbReference type="NCBI Taxonomy" id="28195"/>
    <lineage>
        <taxon>Bacteria</taxon>
        <taxon>Pseudomonadati</taxon>
        <taxon>Bacteroidota</taxon>
        <taxon>Cytophagia</taxon>
        <taxon>Cytophagales</taxon>
        <taxon>Thermonemataceae</taxon>
        <taxon>Thermonema</taxon>
    </lineage>
</organism>
<dbReference type="EMBL" id="JAASRN010000001">
    <property type="protein sequence ID" value="NIK73028.1"/>
    <property type="molecule type" value="Genomic_DNA"/>
</dbReference>
<dbReference type="InterPro" id="IPR007138">
    <property type="entry name" value="ABM_dom"/>
</dbReference>
<evidence type="ECO:0000313" key="3">
    <source>
        <dbReference type="Proteomes" id="UP000537126"/>
    </source>
</evidence>